<dbReference type="Proteomes" id="UP000054007">
    <property type="component" value="Unassembled WGS sequence"/>
</dbReference>
<keyword evidence="5" id="KW-1185">Reference proteome</keyword>
<evidence type="ECO:0000259" key="3">
    <source>
        <dbReference type="Pfam" id="PF17102"/>
    </source>
</evidence>
<evidence type="ECO:0000313" key="4">
    <source>
        <dbReference type="EMBL" id="KIY68296.1"/>
    </source>
</evidence>
<protein>
    <recommendedName>
        <fullName evidence="3">Stealth protein CR3 conserved region 3 domain-containing protein</fullName>
    </recommendedName>
</protein>
<proteinExistence type="predicted"/>
<dbReference type="GO" id="GO:0003976">
    <property type="term" value="F:UDP-N-acetylglucosamine-lysosomal-enzyme N-acetylglucosaminephosphotransferase activity"/>
    <property type="evidence" value="ECO:0007669"/>
    <property type="project" value="TreeGrafter"/>
</dbReference>
<dbReference type="STRING" id="1314674.A0A0D7BFA5"/>
<organism evidence="4 5">
    <name type="scientific">Cylindrobasidium torrendii FP15055 ss-10</name>
    <dbReference type="NCBI Taxonomy" id="1314674"/>
    <lineage>
        <taxon>Eukaryota</taxon>
        <taxon>Fungi</taxon>
        <taxon>Dikarya</taxon>
        <taxon>Basidiomycota</taxon>
        <taxon>Agaricomycotina</taxon>
        <taxon>Agaricomycetes</taxon>
        <taxon>Agaricomycetidae</taxon>
        <taxon>Agaricales</taxon>
        <taxon>Marasmiineae</taxon>
        <taxon>Physalacriaceae</taxon>
        <taxon>Cylindrobasidium</taxon>
    </lineage>
</organism>
<dbReference type="EMBL" id="KN880505">
    <property type="protein sequence ID" value="KIY68296.1"/>
    <property type="molecule type" value="Genomic_DNA"/>
</dbReference>
<gene>
    <name evidence="4" type="ORF">CYLTODRAFT_443420</name>
</gene>
<dbReference type="OrthoDB" id="263283at2759"/>
<dbReference type="PANTHER" id="PTHR24045">
    <property type="match status" value="1"/>
</dbReference>
<feature type="compositionally biased region" description="Polar residues" evidence="2">
    <location>
        <begin position="471"/>
        <end position="481"/>
    </location>
</feature>
<reference evidence="4 5" key="1">
    <citation type="journal article" date="2015" name="Fungal Genet. Biol.">
        <title>Evolution of novel wood decay mechanisms in Agaricales revealed by the genome sequences of Fistulina hepatica and Cylindrobasidium torrendii.</title>
        <authorList>
            <person name="Floudas D."/>
            <person name="Held B.W."/>
            <person name="Riley R."/>
            <person name="Nagy L.G."/>
            <person name="Koehler G."/>
            <person name="Ransdell A.S."/>
            <person name="Younus H."/>
            <person name="Chow J."/>
            <person name="Chiniquy J."/>
            <person name="Lipzen A."/>
            <person name="Tritt A."/>
            <person name="Sun H."/>
            <person name="Haridas S."/>
            <person name="LaButti K."/>
            <person name="Ohm R.A."/>
            <person name="Kues U."/>
            <person name="Blanchette R.A."/>
            <person name="Grigoriev I.V."/>
            <person name="Minto R.E."/>
            <person name="Hibbett D.S."/>
        </authorList>
    </citation>
    <scope>NUCLEOTIDE SEQUENCE [LARGE SCALE GENOMIC DNA]</scope>
    <source>
        <strain evidence="4 5">FP15055 ss-10</strain>
    </source>
</reference>
<evidence type="ECO:0000256" key="2">
    <source>
        <dbReference type="SAM" id="MobiDB-lite"/>
    </source>
</evidence>
<evidence type="ECO:0000313" key="5">
    <source>
        <dbReference type="Proteomes" id="UP000054007"/>
    </source>
</evidence>
<dbReference type="InterPro" id="IPR031357">
    <property type="entry name" value="Stealth_CR3"/>
</dbReference>
<evidence type="ECO:0000256" key="1">
    <source>
        <dbReference type="ARBA" id="ARBA00022679"/>
    </source>
</evidence>
<keyword evidence="1" id="KW-0808">Transferase</keyword>
<accession>A0A0D7BFA5</accession>
<dbReference type="GO" id="GO:0046835">
    <property type="term" value="P:carbohydrate phosphorylation"/>
    <property type="evidence" value="ECO:0007669"/>
    <property type="project" value="TreeGrafter"/>
</dbReference>
<dbReference type="InterPro" id="IPR047141">
    <property type="entry name" value="Stealth"/>
</dbReference>
<feature type="domain" description="Stealth protein CR3 conserved region 3" evidence="3">
    <location>
        <begin position="354"/>
        <end position="407"/>
    </location>
</feature>
<dbReference type="PANTHER" id="PTHR24045:SF0">
    <property type="entry name" value="N-ACETYLGLUCOSAMINE-1-PHOSPHOTRANSFERASE SUBUNITS ALPHA_BETA"/>
    <property type="match status" value="1"/>
</dbReference>
<dbReference type="GO" id="GO:0005794">
    <property type="term" value="C:Golgi apparatus"/>
    <property type="evidence" value="ECO:0007669"/>
    <property type="project" value="TreeGrafter"/>
</dbReference>
<feature type="region of interest" description="Disordered" evidence="2">
    <location>
        <begin position="471"/>
        <end position="491"/>
    </location>
</feature>
<dbReference type="Pfam" id="PF17102">
    <property type="entry name" value="Stealth_CR3"/>
    <property type="match status" value="1"/>
</dbReference>
<dbReference type="AlphaFoldDB" id="A0A0D7BFA5"/>
<sequence>MTLLGLSLPDQTLRSVRRPLVYSLTVVSVLLTLYLIREEPLQWVQLSAPHTTSGPSTSLEESLAMVEHQGILYDPFRPKTSSQLVKDFRIRPIRAHSLISDECLDHWVSTSVWDGPCAVLAVDEAAIDIIWTWTNGSDPFHEHTRSRYIGETGHHPKNARFREHDELRFSLRSAMLATSAWKNSAWHVITPDVEDPQDGSKRLGLLPQWVNTNTSAQRVGDRAPITFHHDSQLFRYARTGRQEYDPEEVEEWRAKVLPTFNSHAIEAQFSNLDPKVVSENIITTNDDQYLLIPMPPSAFHSPLYGPVLRLDRGIKVGGDDKATADGGGEWLSLGWTAHQLNQRFGTRQRSYVVHDARSFSLPLMHEVSLAFADQFTYTALSRFRGMHNTPPEVEINTIFISTHWIIERHREALLWSWVVAKWGGRDGTLTAEKKKQMWLEMGGVVGEDVLSVTTPTMKTTRERVTSNFENANLQSPASPSRSEVGDTEYSWTSHDGHQVPYSLQRTISRELCLGSASERAWDRFLDLAQRNIGCGDAILTMLKTTSQSLGLEVFLPPASTPMRYPGVEEPLTLPLVLPNEPLALPVNPRAWAVRLIHRYSYALGSSPTKFFGITTLRGAKSQMKGVDAQTDLAFLCINDDMPERDEDQRDMDQLYRSYLRTKLPVALDCETD</sequence>
<name>A0A0D7BFA5_9AGAR</name>